<comment type="caution">
    <text evidence="5">The sequence shown here is derived from an EMBL/GenBank/DDBJ whole genome shotgun (WGS) entry which is preliminary data.</text>
</comment>
<dbReference type="EMBL" id="DRBC01000339">
    <property type="protein sequence ID" value="HDN85210.1"/>
    <property type="molecule type" value="Genomic_DNA"/>
</dbReference>
<dbReference type="Pfam" id="PF03938">
    <property type="entry name" value="OmpH"/>
    <property type="match status" value="1"/>
</dbReference>
<accession>A0A7V0N0A7</accession>
<dbReference type="GO" id="GO:0005829">
    <property type="term" value="C:cytosol"/>
    <property type="evidence" value="ECO:0007669"/>
    <property type="project" value="TreeGrafter"/>
</dbReference>
<dbReference type="PANTHER" id="PTHR35089:SF1">
    <property type="entry name" value="CHAPERONE PROTEIN SKP"/>
    <property type="match status" value="1"/>
</dbReference>
<reference evidence="5" key="1">
    <citation type="journal article" date="2020" name="mSystems">
        <title>Genome- and Community-Level Interaction Insights into Carbon Utilization and Element Cycling Functions of Hydrothermarchaeota in Hydrothermal Sediment.</title>
        <authorList>
            <person name="Zhou Z."/>
            <person name="Liu Y."/>
            <person name="Xu W."/>
            <person name="Pan J."/>
            <person name="Luo Z.H."/>
            <person name="Li M."/>
        </authorList>
    </citation>
    <scope>NUCLEOTIDE SEQUENCE [LARGE SCALE GENOMIC DNA]</scope>
    <source>
        <strain evidence="5">HyVt-219</strain>
    </source>
</reference>
<feature type="non-terminal residue" evidence="5">
    <location>
        <position position="1"/>
    </location>
</feature>
<dbReference type="Gene3D" id="3.30.910.20">
    <property type="entry name" value="Skp domain"/>
    <property type="match status" value="1"/>
</dbReference>
<evidence type="ECO:0000256" key="3">
    <source>
        <dbReference type="SAM" id="Coils"/>
    </source>
</evidence>
<proteinExistence type="inferred from homology"/>
<keyword evidence="3" id="KW-0175">Coiled coil</keyword>
<protein>
    <submittedName>
        <fullName evidence="5">OmpH family outer membrane protein</fullName>
    </submittedName>
</protein>
<dbReference type="SUPFAM" id="SSF111384">
    <property type="entry name" value="OmpH-like"/>
    <property type="match status" value="1"/>
</dbReference>
<keyword evidence="2 4" id="KW-0732">Signal</keyword>
<dbReference type="GO" id="GO:0051082">
    <property type="term" value="F:unfolded protein binding"/>
    <property type="evidence" value="ECO:0007669"/>
    <property type="project" value="InterPro"/>
</dbReference>
<organism evidence="5">
    <name type="scientific">Aerophobetes bacterium</name>
    <dbReference type="NCBI Taxonomy" id="2030807"/>
    <lineage>
        <taxon>Bacteria</taxon>
        <taxon>Candidatus Aerophobota</taxon>
    </lineage>
</organism>
<gene>
    <name evidence="5" type="ORF">ENG47_05615</name>
</gene>
<feature type="signal peptide" evidence="4">
    <location>
        <begin position="1"/>
        <end position="29"/>
    </location>
</feature>
<name>A0A7V0N0A7_UNCAE</name>
<dbReference type="InterPro" id="IPR005632">
    <property type="entry name" value="Chaperone_Skp"/>
</dbReference>
<dbReference type="GO" id="GO:0050821">
    <property type="term" value="P:protein stabilization"/>
    <property type="evidence" value="ECO:0007669"/>
    <property type="project" value="TreeGrafter"/>
</dbReference>
<dbReference type="AlphaFoldDB" id="A0A7V0N0A7"/>
<dbReference type="PANTHER" id="PTHR35089">
    <property type="entry name" value="CHAPERONE PROTEIN SKP"/>
    <property type="match status" value="1"/>
</dbReference>
<evidence type="ECO:0000256" key="2">
    <source>
        <dbReference type="ARBA" id="ARBA00022729"/>
    </source>
</evidence>
<dbReference type="InterPro" id="IPR024930">
    <property type="entry name" value="Skp_dom_sf"/>
</dbReference>
<evidence type="ECO:0000256" key="1">
    <source>
        <dbReference type="ARBA" id="ARBA00009091"/>
    </source>
</evidence>
<feature type="chain" id="PRO_5031346586" evidence="4">
    <location>
        <begin position="30"/>
        <end position="193"/>
    </location>
</feature>
<dbReference type="SMART" id="SM00935">
    <property type="entry name" value="OmpH"/>
    <property type="match status" value="1"/>
</dbReference>
<sequence>HMQMKIKKIIPVIVGAVLCLGFFSQFANADILEEVFKGMAYVDLQKVFQEYHKKQDLEAKLRAEGEAKRQQLQEKKQELVKLQQEYEAQKLLLTEEAKKKREQEINLKSQELKSFLDKISNEMKQRESQYTHEIVSDIKNKIKQIAKREGYRFVFDSAAILYAAPMQDLTQKVIDELNKEYDKAKKKETGKNE</sequence>
<dbReference type="Proteomes" id="UP000885660">
    <property type="component" value="Unassembled WGS sequence"/>
</dbReference>
<evidence type="ECO:0000256" key="4">
    <source>
        <dbReference type="SAM" id="SignalP"/>
    </source>
</evidence>
<feature type="coiled-coil region" evidence="3">
    <location>
        <begin position="54"/>
        <end position="113"/>
    </location>
</feature>
<evidence type="ECO:0000313" key="5">
    <source>
        <dbReference type="EMBL" id="HDN85210.1"/>
    </source>
</evidence>
<comment type="similarity">
    <text evidence="1">Belongs to the Skp family.</text>
</comment>